<dbReference type="KEGG" id="sus:Acid_3380"/>
<proteinExistence type="predicted"/>
<dbReference type="HOGENOM" id="CLU_1712076_0_0_0"/>
<protein>
    <recommendedName>
        <fullName evidence="2">RsbT co-antagonist protein RsbRD N-terminal domain-containing protein</fullName>
    </recommendedName>
</protein>
<accession>Q021N4</accession>
<sequence length="153" mass="17624">MISSKLVHLIESNSDLIIDRVIARIHDDPTTTGPRTLMDFEMRELAQDFLLHLGHWLTGGDEDELKHRAERLGASCFGRDTPLHRAVRALCLLREKMLDFAEEHMLSFSSIELYSEGQLNRRMGHFFDLLTIHLVLGYERALRSAMSEYSVAR</sequence>
<dbReference type="EMBL" id="CP000473">
    <property type="protein sequence ID" value="ABJ84353.1"/>
    <property type="molecule type" value="Genomic_DNA"/>
</dbReference>
<name>Q021N4_SOLUE</name>
<dbReference type="AlphaFoldDB" id="Q021N4"/>
<gene>
    <name evidence="1" type="ordered locus">Acid_3380</name>
</gene>
<dbReference type="OrthoDB" id="129466at2"/>
<evidence type="ECO:0000313" key="1">
    <source>
        <dbReference type="EMBL" id="ABJ84353.1"/>
    </source>
</evidence>
<organism evidence="1">
    <name type="scientific">Solibacter usitatus (strain Ellin6076)</name>
    <dbReference type="NCBI Taxonomy" id="234267"/>
    <lineage>
        <taxon>Bacteria</taxon>
        <taxon>Pseudomonadati</taxon>
        <taxon>Acidobacteriota</taxon>
        <taxon>Terriglobia</taxon>
        <taxon>Bryobacterales</taxon>
        <taxon>Solibacteraceae</taxon>
        <taxon>Candidatus Solibacter</taxon>
    </lineage>
</organism>
<evidence type="ECO:0008006" key="2">
    <source>
        <dbReference type="Google" id="ProtNLM"/>
    </source>
</evidence>
<reference evidence="1" key="1">
    <citation type="submission" date="2006-10" db="EMBL/GenBank/DDBJ databases">
        <title>Complete sequence of Solibacter usitatus Ellin6076.</title>
        <authorList>
            <consortium name="US DOE Joint Genome Institute"/>
            <person name="Copeland A."/>
            <person name="Lucas S."/>
            <person name="Lapidus A."/>
            <person name="Barry K."/>
            <person name="Detter J.C."/>
            <person name="Glavina del Rio T."/>
            <person name="Hammon N."/>
            <person name="Israni S."/>
            <person name="Dalin E."/>
            <person name="Tice H."/>
            <person name="Pitluck S."/>
            <person name="Thompson L.S."/>
            <person name="Brettin T."/>
            <person name="Bruce D."/>
            <person name="Han C."/>
            <person name="Tapia R."/>
            <person name="Gilna P."/>
            <person name="Schmutz J."/>
            <person name="Larimer F."/>
            <person name="Land M."/>
            <person name="Hauser L."/>
            <person name="Kyrpides N."/>
            <person name="Mikhailova N."/>
            <person name="Janssen P.H."/>
            <person name="Kuske C.R."/>
            <person name="Richardson P."/>
        </authorList>
    </citation>
    <scope>NUCLEOTIDE SEQUENCE</scope>
    <source>
        <strain evidence="1">Ellin6076</strain>
    </source>
</reference>
<dbReference type="InParanoid" id="Q021N4"/>